<protein>
    <submittedName>
        <fullName evidence="1">Uncharacterized protein</fullName>
    </submittedName>
</protein>
<reference evidence="1 2" key="1">
    <citation type="journal article" date="2015" name="Nat. Commun.">
        <title>Lucilia cuprina genome unlocks parasitic fly biology to underpin future interventions.</title>
        <authorList>
            <person name="Anstead C.A."/>
            <person name="Korhonen P.K."/>
            <person name="Young N.D."/>
            <person name="Hall R.S."/>
            <person name="Jex A.R."/>
            <person name="Murali S.C."/>
            <person name="Hughes D.S."/>
            <person name="Lee S.F."/>
            <person name="Perry T."/>
            <person name="Stroehlein A.J."/>
            <person name="Ansell B.R."/>
            <person name="Breugelmans B."/>
            <person name="Hofmann A."/>
            <person name="Qu J."/>
            <person name="Dugan S."/>
            <person name="Lee S.L."/>
            <person name="Chao H."/>
            <person name="Dinh H."/>
            <person name="Han Y."/>
            <person name="Doddapaneni H.V."/>
            <person name="Worley K.C."/>
            <person name="Muzny D.M."/>
            <person name="Ioannidis P."/>
            <person name="Waterhouse R.M."/>
            <person name="Zdobnov E.M."/>
            <person name="James P.J."/>
            <person name="Bagnall N.H."/>
            <person name="Kotze A.C."/>
            <person name="Gibbs R.A."/>
            <person name="Richards S."/>
            <person name="Batterham P."/>
            <person name="Gasser R.B."/>
        </authorList>
    </citation>
    <scope>NUCLEOTIDE SEQUENCE [LARGE SCALE GENOMIC DNA]</scope>
    <source>
        <strain evidence="1 2">LS</strain>
        <tissue evidence="1">Full body</tissue>
    </source>
</reference>
<organism evidence="1 2">
    <name type="scientific">Lucilia cuprina</name>
    <name type="common">Green bottle fly</name>
    <name type="synonym">Australian sheep blowfly</name>
    <dbReference type="NCBI Taxonomy" id="7375"/>
    <lineage>
        <taxon>Eukaryota</taxon>
        <taxon>Metazoa</taxon>
        <taxon>Ecdysozoa</taxon>
        <taxon>Arthropoda</taxon>
        <taxon>Hexapoda</taxon>
        <taxon>Insecta</taxon>
        <taxon>Pterygota</taxon>
        <taxon>Neoptera</taxon>
        <taxon>Endopterygota</taxon>
        <taxon>Diptera</taxon>
        <taxon>Brachycera</taxon>
        <taxon>Muscomorpha</taxon>
        <taxon>Oestroidea</taxon>
        <taxon>Calliphoridae</taxon>
        <taxon>Luciliinae</taxon>
        <taxon>Lucilia</taxon>
    </lineage>
</organism>
<evidence type="ECO:0000313" key="2">
    <source>
        <dbReference type="Proteomes" id="UP000037069"/>
    </source>
</evidence>
<sequence length="102" mass="11614">MCVNPLTAMITDRNKLNFVTIQWLWFLCLILVAFSSSNTWIHYAEATQSQTPQQQQQQQQLQSTLQLQQQQQEVVAVESNGPTTTAAIQQKQQDVTGMMTMP</sequence>
<comment type="caution">
    <text evidence="1">The sequence shown here is derived from an EMBL/GenBank/DDBJ whole genome shotgun (WGS) entry which is preliminary data.</text>
</comment>
<evidence type="ECO:0000313" key="1">
    <source>
        <dbReference type="EMBL" id="KNC23092.1"/>
    </source>
</evidence>
<dbReference type="EMBL" id="JRES01001418">
    <property type="protein sequence ID" value="KNC23092.1"/>
    <property type="molecule type" value="Genomic_DNA"/>
</dbReference>
<dbReference type="Proteomes" id="UP000037069">
    <property type="component" value="Unassembled WGS sequence"/>
</dbReference>
<keyword evidence="2" id="KW-1185">Reference proteome</keyword>
<name>A0A0L0BSS4_LUCCU</name>
<proteinExistence type="predicted"/>
<dbReference type="AlphaFoldDB" id="A0A0L0BSS4"/>
<gene>
    <name evidence="1" type="ORF">FF38_07191</name>
</gene>
<accession>A0A0L0BSS4</accession>